<dbReference type="EMBL" id="HG937694">
    <property type="protein sequence ID" value="CDP38384.1"/>
    <property type="molecule type" value="Genomic_DNA"/>
</dbReference>
<dbReference type="SUPFAM" id="SSF48452">
    <property type="entry name" value="TPR-like"/>
    <property type="match status" value="1"/>
</dbReference>
<evidence type="ECO:0000256" key="5">
    <source>
        <dbReference type="ARBA" id="ARBA00022490"/>
    </source>
</evidence>
<dbReference type="InterPro" id="IPR026270">
    <property type="entry name" value="SRP72"/>
</dbReference>
<dbReference type="GO" id="GO:0006614">
    <property type="term" value="P:SRP-dependent cotranslational protein targeting to membrane"/>
    <property type="evidence" value="ECO:0007669"/>
    <property type="project" value="UniProtKB-UniRule"/>
</dbReference>
<dbReference type="GO" id="GO:0043022">
    <property type="term" value="F:ribosome binding"/>
    <property type="evidence" value="ECO:0007669"/>
    <property type="project" value="TreeGrafter"/>
</dbReference>
<feature type="compositionally biased region" description="Basic and acidic residues" evidence="10">
    <location>
        <begin position="565"/>
        <end position="588"/>
    </location>
</feature>
<keyword evidence="8 9" id="KW-0687">Ribonucleoprotein</keyword>
<organism evidence="12">
    <name type="scientific">Blastobotrys adeninivorans</name>
    <name type="common">Yeast</name>
    <name type="synonym">Arxula adeninivorans</name>
    <dbReference type="NCBI Taxonomy" id="409370"/>
    <lineage>
        <taxon>Eukaryota</taxon>
        <taxon>Fungi</taxon>
        <taxon>Dikarya</taxon>
        <taxon>Ascomycota</taxon>
        <taxon>Saccharomycotina</taxon>
        <taxon>Dipodascomycetes</taxon>
        <taxon>Dipodascales</taxon>
        <taxon>Trichomonascaceae</taxon>
        <taxon>Blastobotrys</taxon>
    </lineage>
</organism>
<dbReference type="Pfam" id="PF08492">
    <property type="entry name" value="SRP72"/>
    <property type="match status" value="1"/>
</dbReference>
<feature type="region of interest" description="Disordered" evidence="10">
    <location>
        <begin position="540"/>
        <end position="644"/>
    </location>
</feature>
<keyword evidence="6" id="KW-0256">Endoplasmic reticulum</keyword>
<keyword evidence="7 9" id="KW-0733">Signal recognition particle</keyword>
<dbReference type="GO" id="GO:0005786">
    <property type="term" value="C:signal recognition particle, endoplasmic reticulum targeting"/>
    <property type="evidence" value="ECO:0007669"/>
    <property type="project" value="UniProtKB-UniRule"/>
</dbReference>
<comment type="subcellular location">
    <subcellularLocation>
        <location evidence="2 9">Cytoplasm</location>
    </subcellularLocation>
    <subcellularLocation>
        <location evidence="1">Endoplasmic reticulum</location>
    </subcellularLocation>
</comment>
<evidence type="ECO:0000256" key="9">
    <source>
        <dbReference type="PIRNR" id="PIRNR038922"/>
    </source>
</evidence>
<evidence type="ECO:0000256" key="1">
    <source>
        <dbReference type="ARBA" id="ARBA00004240"/>
    </source>
</evidence>
<dbReference type="InterPro" id="IPR011990">
    <property type="entry name" value="TPR-like_helical_dom_sf"/>
</dbReference>
<keyword evidence="5 9" id="KW-0963">Cytoplasm</keyword>
<evidence type="ECO:0000256" key="7">
    <source>
        <dbReference type="ARBA" id="ARBA00023135"/>
    </source>
</evidence>
<accession>A0A060TC57</accession>
<feature type="compositionally biased region" description="Basic residues" evidence="10">
    <location>
        <begin position="633"/>
        <end position="644"/>
    </location>
</feature>
<reference evidence="12" key="2">
    <citation type="submission" date="2014-06" db="EMBL/GenBank/DDBJ databases">
        <title>The complete genome of Blastobotrys (Arxula) adeninivorans LS3 - a yeast of biotechnological interest.</title>
        <authorList>
            <person name="Kunze G."/>
            <person name="Gaillardin C."/>
            <person name="Czernicka M."/>
            <person name="Durrens P."/>
            <person name="Martin T."/>
            <person name="Boer E."/>
            <person name="Gabaldon T."/>
            <person name="Cruz J."/>
            <person name="Talla E."/>
            <person name="Marck C."/>
            <person name="Goffeau A."/>
            <person name="Barbe V."/>
            <person name="Baret P."/>
            <person name="Baronian K."/>
            <person name="Beier S."/>
            <person name="Bleykasten C."/>
            <person name="Bode R."/>
            <person name="Casaregola S."/>
            <person name="Despons L."/>
            <person name="Fairhead C."/>
            <person name="Giersberg M."/>
            <person name="Gierski P."/>
            <person name="Hahnel U."/>
            <person name="Hartmann A."/>
            <person name="Jankowska D."/>
            <person name="Jubin C."/>
            <person name="Jung P."/>
            <person name="Lafontaine I."/>
            <person name="Leh-Louis V."/>
            <person name="Lemaire M."/>
            <person name="Marcet-Houben M."/>
            <person name="Mascher M."/>
            <person name="Morel G."/>
            <person name="Richard G.-F."/>
            <person name="Riechen J."/>
            <person name="Sacerdot C."/>
            <person name="Sarkar A."/>
            <person name="Savel G."/>
            <person name="Schacherer J."/>
            <person name="Sherman D."/>
            <person name="Straub M.-L."/>
            <person name="Stein N."/>
            <person name="Thierry A."/>
            <person name="Trautwein-Schult A."/>
            <person name="Westhof E."/>
            <person name="Worch S."/>
            <person name="Dujon B."/>
            <person name="Souciet J.-L."/>
            <person name="Wincker P."/>
            <person name="Scholz U."/>
            <person name="Neuveglise N."/>
        </authorList>
    </citation>
    <scope>NUCLEOTIDE SEQUENCE</scope>
    <source>
        <strain evidence="12">LS3</strain>
    </source>
</reference>
<feature type="domain" description="Signal recognition particle SRP72 subunit RNA-binding" evidence="11">
    <location>
        <begin position="551"/>
        <end position="591"/>
    </location>
</feature>
<reference evidence="12" key="1">
    <citation type="submission" date="2014-02" db="EMBL/GenBank/DDBJ databases">
        <authorList>
            <person name="Genoscope - CEA"/>
        </authorList>
    </citation>
    <scope>NUCLEOTIDE SEQUENCE</scope>
    <source>
        <strain evidence="12">LS3</strain>
    </source>
</reference>
<dbReference type="PIRSF" id="PIRSF038922">
    <property type="entry name" value="SRP72"/>
    <property type="match status" value="1"/>
</dbReference>
<evidence type="ECO:0000256" key="8">
    <source>
        <dbReference type="ARBA" id="ARBA00023274"/>
    </source>
</evidence>
<evidence type="ECO:0000256" key="4">
    <source>
        <dbReference type="ARBA" id="ARBA00018350"/>
    </source>
</evidence>
<protein>
    <recommendedName>
        <fullName evidence="4 9">Signal recognition particle subunit SRP72</fullName>
    </recommendedName>
</protein>
<evidence type="ECO:0000256" key="6">
    <source>
        <dbReference type="ARBA" id="ARBA00022824"/>
    </source>
</evidence>
<evidence type="ECO:0000256" key="2">
    <source>
        <dbReference type="ARBA" id="ARBA00004496"/>
    </source>
</evidence>
<dbReference type="GO" id="GO:0005783">
    <property type="term" value="C:endoplasmic reticulum"/>
    <property type="evidence" value="ECO:0007669"/>
    <property type="project" value="UniProtKB-SubCell"/>
</dbReference>
<gene>
    <name evidence="12" type="ORF">GNLVRS02_ARAD1D33462g</name>
</gene>
<comment type="function">
    <text evidence="9">Component of the signal recognition particle (SRP) complex, a ribonucleoprotein complex that mediates the cotranslational targeting of secretory and membrane proteins to the endoplasmic reticulum (ER).</text>
</comment>
<evidence type="ECO:0000259" key="11">
    <source>
        <dbReference type="Pfam" id="PF08492"/>
    </source>
</evidence>
<comment type="similarity">
    <text evidence="3 9">Belongs to the SRP72 family.</text>
</comment>
<evidence type="ECO:0000313" key="12">
    <source>
        <dbReference type="EMBL" id="CDP38384.1"/>
    </source>
</evidence>
<dbReference type="Gene3D" id="1.25.40.10">
    <property type="entry name" value="Tetratricopeptide repeat domain"/>
    <property type="match status" value="1"/>
</dbReference>
<dbReference type="Pfam" id="PF17004">
    <property type="entry name" value="SRP_TPR_like"/>
    <property type="match status" value="1"/>
</dbReference>
<dbReference type="GO" id="GO:0008312">
    <property type="term" value="F:7S RNA binding"/>
    <property type="evidence" value="ECO:0007669"/>
    <property type="project" value="InterPro"/>
</dbReference>
<feature type="compositionally biased region" description="Polar residues" evidence="10">
    <location>
        <begin position="600"/>
        <end position="625"/>
    </location>
</feature>
<dbReference type="PANTHER" id="PTHR14094:SF9">
    <property type="entry name" value="SIGNAL RECOGNITION PARTICLE SUBUNIT SRP72"/>
    <property type="match status" value="1"/>
</dbReference>
<proteinExistence type="inferred from homology"/>
<evidence type="ECO:0000256" key="10">
    <source>
        <dbReference type="SAM" id="MobiDB-lite"/>
    </source>
</evidence>
<dbReference type="PhylomeDB" id="A0A060TC57"/>
<sequence>MPKEKSVEELFAKLQVFSAKDEHEGVLDCATRILAKDKANKSAQRSRIVALVKLDRFAGAIKDFDANESLCQELPVAYAYCLYKLDRLDTLRAFAKTNSQNRGVQHCLAQALYRADEYSAVDGVYNDLEASVRTSGVPGEDFDIHINKSAVVAQKALSGALTSESLSVPAPGSVSSYDEMFNIGTAYIGLGDYETALQWLREAKMTCSGSSDLSAAEIAAEEFSILTQAAYAHQLAGQSVEAVDILEGDNVNATSNNVPVDGAVRQVAVNNLVSLKKEAYLENANVALRALDECGPSDLLVKKQVSKQSAVIQANRLLLMKVIGRDISSMASNYSHLHPGKSGVQADALLASLGVSDSSVGVKIKNLSAFLKKNPTNIIAALTLAQLYNSENKVDSAAQVLEGTHKALKSDSEKSGDAFLPGLVGALVAIFRIQGREPAVTDLLAQSIKHWSSLTSTGSVDNLIRVAAAALATSEIQTHRQIAQEQFRKLYQADPENLTNIAGSIATDDNTTGESDKLEAVETLVSGVDAERLNEDGVYPLLTQKRKAPSSSTAAQPKKKRSRRLPKDYDETKTPDPERWIPMRDRSTYKPKRKDKKNLAKSTQGGISDSTTETAQATPASTVKTSKQSSKQQQKKKGKKKGKK</sequence>
<dbReference type="InterPro" id="IPR013699">
    <property type="entry name" value="Signal_recog_part_SRP72_RNA-bd"/>
</dbReference>
<dbReference type="InterPro" id="IPR031545">
    <property type="entry name" value="SRP72_TPR-like"/>
</dbReference>
<dbReference type="PANTHER" id="PTHR14094">
    <property type="entry name" value="SIGNAL RECOGNITION PARTICLE 72"/>
    <property type="match status" value="1"/>
</dbReference>
<name>A0A060TC57_BLAAD</name>
<dbReference type="AlphaFoldDB" id="A0A060TC57"/>
<evidence type="ECO:0000256" key="3">
    <source>
        <dbReference type="ARBA" id="ARBA00007676"/>
    </source>
</evidence>